<dbReference type="AlphaFoldDB" id="A0A0A5FXU0"/>
<comment type="similarity">
    <text evidence="2">Belongs to the UPF0718 family.</text>
</comment>
<reference evidence="8 9" key="1">
    <citation type="submission" date="2013-08" db="EMBL/GenBank/DDBJ databases">
        <authorList>
            <person name="Huang J."/>
            <person name="Wang G."/>
        </authorList>
    </citation>
    <scope>NUCLEOTIDE SEQUENCE [LARGE SCALE GENOMIC DNA]</scope>
    <source>
        <strain evidence="8 9">BH030004</strain>
    </source>
</reference>
<dbReference type="GO" id="GO:0005886">
    <property type="term" value="C:plasma membrane"/>
    <property type="evidence" value="ECO:0007669"/>
    <property type="project" value="UniProtKB-SubCell"/>
</dbReference>
<keyword evidence="5 7" id="KW-1133">Transmembrane helix</keyword>
<evidence type="ECO:0000313" key="8">
    <source>
        <dbReference type="EMBL" id="KGX84604.1"/>
    </source>
</evidence>
<feature type="transmembrane region" description="Helical" evidence="7">
    <location>
        <begin position="53"/>
        <end position="75"/>
    </location>
</feature>
<evidence type="ECO:0000256" key="4">
    <source>
        <dbReference type="ARBA" id="ARBA00022692"/>
    </source>
</evidence>
<keyword evidence="9" id="KW-1185">Reference proteome</keyword>
<protein>
    <recommendedName>
        <fullName evidence="10">Permease</fullName>
    </recommendedName>
</protein>
<dbReference type="InterPro" id="IPR052923">
    <property type="entry name" value="UPF0718"/>
</dbReference>
<dbReference type="EMBL" id="AVPF01000052">
    <property type="protein sequence ID" value="KGX84604.1"/>
    <property type="molecule type" value="Genomic_DNA"/>
</dbReference>
<evidence type="ECO:0000256" key="5">
    <source>
        <dbReference type="ARBA" id="ARBA00022989"/>
    </source>
</evidence>
<evidence type="ECO:0000313" key="9">
    <source>
        <dbReference type="Proteomes" id="UP000030403"/>
    </source>
</evidence>
<evidence type="ECO:0000256" key="2">
    <source>
        <dbReference type="ARBA" id="ARBA00006386"/>
    </source>
</evidence>
<keyword evidence="6 7" id="KW-0472">Membrane</keyword>
<feature type="transmembrane region" description="Helical" evidence="7">
    <location>
        <begin position="219"/>
        <end position="238"/>
    </location>
</feature>
<feature type="transmembrane region" description="Helical" evidence="7">
    <location>
        <begin position="87"/>
        <end position="113"/>
    </location>
</feature>
<sequence length="335" mass="37621">MFTKTARFFTQFFIYIILFLILIIFLIGDFIPVDNYVTVPTKLLDINTIFLSIFLEAIPFVLLGVFISALIQTFIKEDHLQRYIPSNPIVATVPAVVIGAIFPVCECAIVPIVRRLIQKGMPLHVGFVILVSAPILNPIVYLSTYYAFQSTPIIAHSRMGLALIVSLLIGLFIYFFYGNKNQLKNTDHANHHTHDHDHHHHSSKLKETLYHASDEFFDMGKFLLFGALVASVVQAYLARETLLEIGSGTISGPVAMMGLAYVLSLCSEADAFVASSFKGVTSGAALLSFLVYGPMIDLKNTILLFAYFKKKFVMGFLIIVTFIVFWITLLYQLWM</sequence>
<comment type="caution">
    <text evidence="8">The sequence shown here is derived from an EMBL/GenBank/DDBJ whole genome shotgun (WGS) entry which is preliminary data.</text>
</comment>
<feature type="transmembrane region" description="Helical" evidence="7">
    <location>
        <begin position="12"/>
        <end position="33"/>
    </location>
</feature>
<dbReference type="PANTHER" id="PTHR34184">
    <property type="entry name" value="UPF0718 PROTEIN YCGR"/>
    <property type="match status" value="1"/>
</dbReference>
<organism evidence="8 9">
    <name type="scientific">Pontibacillus marinus BH030004 = DSM 16465</name>
    <dbReference type="NCBI Taxonomy" id="1385511"/>
    <lineage>
        <taxon>Bacteria</taxon>
        <taxon>Bacillati</taxon>
        <taxon>Bacillota</taxon>
        <taxon>Bacilli</taxon>
        <taxon>Bacillales</taxon>
        <taxon>Bacillaceae</taxon>
        <taxon>Pontibacillus</taxon>
    </lineage>
</organism>
<evidence type="ECO:0000256" key="1">
    <source>
        <dbReference type="ARBA" id="ARBA00004651"/>
    </source>
</evidence>
<gene>
    <name evidence="8" type="ORF">N783_16540</name>
</gene>
<proteinExistence type="inferred from homology"/>
<dbReference type="STRING" id="1385511.GCA_000425225_02006"/>
<evidence type="ECO:0000256" key="6">
    <source>
        <dbReference type="ARBA" id="ARBA00023136"/>
    </source>
</evidence>
<evidence type="ECO:0000256" key="7">
    <source>
        <dbReference type="SAM" id="Phobius"/>
    </source>
</evidence>
<feature type="transmembrane region" description="Helical" evidence="7">
    <location>
        <begin position="312"/>
        <end position="334"/>
    </location>
</feature>
<dbReference type="Proteomes" id="UP000030403">
    <property type="component" value="Unassembled WGS sequence"/>
</dbReference>
<dbReference type="InterPro" id="IPR005524">
    <property type="entry name" value="DUF318"/>
</dbReference>
<name>A0A0A5FXU0_9BACI</name>
<evidence type="ECO:0000256" key="3">
    <source>
        <dbReference type="ARBA" id="ARBA00022475"/>
    </source>
</evidence>
<feature type="transmembrane region" description="Helical" evidence="7">
    <location>
        <begin position="125"/>
        <end position="148"/>
    </location>
</feature>
<dbReference type="PANTHER" id="PTHR34184:SF4">
    <property type="entry name" value="UPF0718 PROTEIN YCGR"/>
    <property type="match status" value="1"/>
</dbReference>
<evidence type="ECO:0008006" key="10">
    <source>
        <dbReference type="Google" id="ProtNLM"/>
    </source>
</evidence>
<keyword evidence="3" id="KW-1003">Cell membrane</keyword>
<comment type="subcellular location">
    <subcellularLocation>
        <location evidence="1">Cell membrane</location>
        <topology evidence="1">Multi-pass membrane protein</topology>
    </subcellularLocation>
</comment>
<dbReference type="Pfam" id="PF03773">
    <property type="entry name" value="ArsP_1"/>
    <property type="match status" value="1"/>
</dbReference>
<keyword evidence="4 7" id="KW-0812">Transmembrane</keyword>
<dbReference type="eggNOG" id="COG0701">
    <property type="taxonomic scope" value="Bacteria"/>
</dbReference>
<feature type="transmembrane region" description="Helical" evidence="7">
    <location>
        <begin position="160"/>
        <end position="177"/>
    </location>
</feature>
<accession>A0A0A5FXU0</accession>
<feature type="transmembrane region" description="Helical" evidence="7">
    <location>
        <begin position="245"/>
        <end position="265"/>
    </location>
</feature>
<dbReference type="RefSeq" id="WP_197063109.1">
    <property type="nucleotide sequence ID" value="NZ_AULJ01000019.1"/>
</dbReference>